<keyword evidence="6" id="KW-1185">Reference proteome</keyword>
<dbReference type="Gene3D" id="1.10.10.10">
    <property type="entry name" value="Winged helix-like DNA-binding domain superfamily/Winged helix DNA-binding domain"/>
    <property type="match status" value="1"/>
</dbReference>
<keyword evidence="3" id="KW-0804">Transcription</keyword>
<name>A0A4R7UW74_9PSEU</name>
<dbReference type="Pfam" id="PF01638">
    <property type="entry name" value="HxlR"/>
    <property type="match status" value="1"/>
</dbReference>
<dbReference type="OrthoDB" id="9800966at2"/>
<dbReference type="InterPro" id="IPR036390">
    <property type="entry name" value="WH_DNA-bd_sf"/>
</dbReference>
<dbReference type="PROSITE" id="PS51118">
    <property type="entry name" value="HTH_HXLR"/>
    <property type="match status" value="1"/>
</dbReference>
<protein>
    <submittedName>
        <fullName evidence="5">HxlR family transcriptional regulator</fullName>
    </submittedName>
</protein>
<organism evidence="5 6">
    <name type="scientific">Actinophytocola oryzae</name>
    <dbReference type="NCBI Taxonomy" id="502181"/>
    <lineage>
        <taxon>Bacteria</taxon>
        <taxon>Bacillati</taxon>
        <taxon>Actinomycetota</taxon>
        <taxon>Actinomycetes</taxon>
        <taxon>Pseudonocardiales</taxon>
        <taxon>Pseudonocardiaceae</taxon>
    </lineage>
</organism>
<dbReference type="SUPFAM" id="SSF46785">
    <property type="entry name" value="Winged helix' DNA-binding domain"/>
    <property type="match status" value="1"/>
</dbReference>
<evidence type="ECO:0000256" key="2">
    <source>
        <dbReference type="ARBA" id="ARBA00023125"/>
    </source>
</evidence>
<comment type="caution">
    <text evidence="5">The sequence shown here is derived from an EMBL/GenBank/DDBJ whole genome shotgun (WGS) entry which is preliminary data.</text>
</comment>
<dbReference type="InterPro" id="IPR002577">
    <property type="entry name" value="HTH_HxlR"/>
</dbReference>
<reference evidence="5 6" key="1">
    <citation type="submission" date="2019-03" db="EMBL/GenBank/DDBJ databases">
        <title>Genomic Encyclopedia of Archaeal and Bacterial Type Strains, Phase II (KMG-II): from individual species to whole genera.</title>
        <authorList>
            <person name="Goeker M."/>
        </authorList>
    </citation>
    <scope>NUCLEOTIDE SEQUENCE [LARGE SCALE GENOMIC DNA]</scope>
    <source>
        <strain evidence="5 6">DSM 45499</strain>
    </source>
</reference>
<dbReference type="PANTHER" id="PTHR33204">
    <property type="entry name" value="TRANSCRIPTIONAL REGULATOR, MARR FAMILY"/>
    <property type="match status" value="1"/>
</dbReference>
<dbReference type="InterPro" id="IPR036388">
    <property type="entry name" value="WH-like_DNA-bd_sf"/>
</dbReference>
<evidence type="ECO:0000256" key="3">
    <source>
        <dbReference type="ARBA" id="ARBA00023163"/>
    </source>
</evidence>
<dbReference type="EMBL" id="SOCP01000021">
    <property type="protein sequence ID" value="TDV41009.1"/>
    <property type="molecule type" value="Genomic_DNA"/>
</dbReference>
<evidence type="ECO:0000313" key="6">
    <source>
        <dbReference type="Proteomes" id="UP000294927"/>
    </source>
</evidence>
<feature type="domain" description="HTH hxlR-type" evidence="4">
    <location>
        <begin position="6"/>
        <end position="107"/>
    </location>
</feature>
<sequence length="107" mass="11299">MTEDECVRGDAALTRAFAILGTRWTGLLLGQLGHGPAGYRELSRAVGRVSDSVLSERLTTLCEAGLVRRTVIEGPPVAVSYELTPAGCALIPVLGQISAWADEHLPA</sequence>
<keyword evidence="2" id="KW-0238">DNA-binding</keyword>
<dbReference type="PANTHER" id="PTHR33204:SF37">
    <property type="entry name" value="HTH-TYPE TRANSCRIPTIONAL REGULATOR YODB"/>
    <property type="match status" value="1"/>
</dbReference>
<evidence type="ECO:0000256" key="1">
    <source>
        <dbReference type="ARBA" id="ARBA00023015"/>
    </source>
</evidence>
<dbReference type="GO" id="GO:0003677">
    <property type="term" value="F:DNA binding"/>
    <property type="evidence" value="ECO:0007669"/>
    <property type="project" value="UniProtKB-KW"/>
</dbReference>
<dbReference type="AlphaFoldDB" id="A0A4R7UW74"/>
<evidence type="ECO:0000313" key="5">
    <source>
        <dbReference type="EMBL" id="TDV41009.1"/>
    </source>
</evidence>
<proteinExistence type="predicted"/>
<accession>A0A4R7UW74</accession>
<keyword evidence="1" id="KW-0805">Transcription regulation</keyword>
<gene>
    <name evidence="5" type="ORF">CLV71_12175</name>
</gene>
<dbReference type="Proteomes" id="UP000294927">
    <property type="component" value="Unassembled WGS sequence"/>
</dbReference>
<evidence type="ECO:0000259" key="4">
    <source>
        <dbReference type="PROSITE" id="PS51118"/>
    </source>
</evidence>
<dbReference type="RefSeq" id="WP_133907952.1">
    <property type="nucleotide sequence ID" value="NZ_SOCP01000021.1"/>
</dbReference>